<dbReference type="Proteomes" id="UP001058074">
    <property type="component" value="Unassembled WGS sequence"/>
</dbReference>
<evidence type="ECO:0000313" key="2">
    <source>
        <dbReference type="Proteomes" id="UP001058074"/>
    </source>
</evidence>
<name>A0ACB5RIF6_9CLOT</name>
<comment type="caution">
    <text evidence="1">The sequence shown here is derived from an EMBL/GenBank/DDBJ whole genome shotgun (WGS) entry which is preliminary data.</text>
</comment>
<evidence type="ECO:0000313" key="1">
    <source>
        <dbReference type="EMBL" id="GKX68885.1"/>
    </source>
</evidence>
<accession>A0ACB5RIF6</accession>
<proteinExistence type="predicted"/>
<dbReference type="EMBL" id="BROD01000001">
    <property type="protein sequence ID" value="GKX68885.1"/>
    <property type="molecule type" value="Genomic_DNA"/>
</dbReference>
<reference evidence="1" key="1">
    <citation type="journal article" date="2025" name="Int. J. Syst. Evol. Microbiol.">
        <title>Inconstantimicrobium mannanitabidum sp. nov., a novel member of the family Clostridiaceae isolated from anoxic soil under the treatment of reductive soil disinfestation.</title>
        <authorList>
            <person name="Ueki A."/>
            <person name="Tonouchi A."/>
            <person name="Honma S."/>
            <person name="Kaku N."/>
            <person name="Ueki K."/>
        </authorList>
    </citation>
    <scope>NUCLEOTIDE SEQUENCE</scope>
    <source>
        <strain evidence="1">TW13</strain>
    </source>
</reference>
<keyword evidence="2" id="KW-1185">Reference proteome</keyword>
<gene>
    <name evidence="1" type="ORF">rsdtw13_41430</name>
</gene>
<protein>
    <submittedName>
        <fullName evidence="1">Methyl-accepting chemotaxis protein</fullName>
    </submittedName>
</protein>
<organism evidence="1 2">
    <name type="scientific">Inconstantimicrobium mannanitabidum</name>
    <dbReference type="NCBI Taxonomy" id="1604901"/>
    <lineage>
        <taxon>Bacteria</taxon>
        <taxon>Bacillati</taxon>
        <taxon>Bacillota</taxon>
        <taxon>Clostridia</taxon>
        <taxon>Eubacteriales</taxon>
        <taxon>Clostridiaceae</taxon>
        <taxon>Inconstantimicrobium</taxon>
    </lineage>
</organism>
<sequence>MKKRFKSKKESKTKQTKSFKFKSINLHSLKFKMCLVFSILSILTTVSLSAISYNKAKTVSINTTKSMLEGLVEQCSNMIRAKLDANINMGQGLQQNKMLINFKKDPKMTETLLKENLITYGHVDIGITDTSGNIQYLSGKKESLGDKDFFTKALDGTIDISDPVKSDLFGMNVIYYAIPLKDNNKVIGSVIYVRTASEISDMVKYISALNTGVGFVTDKNGTVIADKIQSTVNSNFIEKAKNDSDYAEISNVFKKMVNRESGSGEYTYKGEKKAVAYTPIQLTTWSLGISVEYSDVLKPVDTLRTAGIVVTLIAMIINFIITILISSFITKKITIVSNNIETIASGDFSNEIDKSLIKDKSELGIIAKNLDLLKRSISTMLSEIHTIGSRIETKSNHLSSFSEELSSSTTEITASISEVANGNTHQSMEINSITSQVDDFSEKIAVVSKYINNVHANTLEIEKKASESKQVAMKIENTANEFNKDFEAFNSSIKVLENDMNTISSITNLINDISDQTNLLALNAAIEAARAGEMGKGFAVVAEEIRTLAEQSKTNAEDISKIISESTQNTTDIVEKTDNMNRDLQIQKEGINNVLTVFNEIGHAVSNVIPEINNTYKKFNDLSSNKEIIAKSIEEVSAISEEVSASSEEIAASTQELDNASKDVEIQAQELSEDVKTIMAELNKFKL</sequence>